<keyword evidence="6 10" id="KW-0067">ATP-binding</keyword>
<keyword evidence="11" id="KW-0175">Coiled coil</keyword>
<evidence type="ECO:0000256" key="5">
    <source>
        <dbReference type="ARBA" id="ARBA00022763"/>
    </source>
</evidence>
<comment type="function">
    <text evidence="10">Has also diadenylate cyclase activity, catalyzing the condensation of 2 ATP molecules into cyclic di-AMP (c-di-AMP). c-di-AMP acts as a signaling molecule that couples DNA integrity with progression of sporulation. The rise in c-di-AMP level generated by DisA while scanning the chromosome, operates as a positive signal that advances sporulation; upon encountering a lesion, the DisA focus arrests at the damaged site and halts c-di-AMP synthesis.</text>
</comment>
<evidence type="ECO:0000256" key="6">
    <source>
        <dbReference type="ARBA" id="ARBA00022840"/>
    </source>
</evidence>
<evidence type="ECO:0000256" key="7">
    <source>
        <dbReference type="ARBA" id="ARBA00022842"/>
    </source>
</evidence>
<evidence type="ECO:0000256" key="10">
    <source>
        <dbReference type="HAMAP-Rule" id="MF_01438"/>
    </source>
</evidence>
<sequence length="358" mass="40478">MVDNVKDEKFLELLKMIAPGTALREGLENILKARTGALIVIGDSPEIMSLIDGGFFINKEYSPAHLYELAKMDGAIVLSRDLKKLLYANTLLIPDPKISTDETGTRHKAAHRVAKQTGETVISISQRRNVITIYKGSIKYILKDVSVILNKANQAMQTLEKYKTVLETAVNNLSALEFENIVTLNDVAFVIQRTEMVLRVASEIERYICELGNEGRLISMQLEELLDNIENDEILIIEDYMEGENMSSKEIQKNLRSLSFDELMEIEKICKLLGYNGDYEALETTISPRGYRLLSKIPKVPVTVTRNLVDRFLNFQGILNASIEELDDVEGIGEIRARLIKEGLRRIQGQLFLNVKKI</sequence>
<dbReference type="GO" id="GO:0005524">
    <property type="term" value="F:ATP binding"/>
    <property type="evidence" value="ECO:0007669"/>
    <property type="project" value="UniProtKB-UniRule"/>
</dbReference>
<dbReference type="InterPro" id="IPR000445">
    <property type="entry name" value="HhH_motif"/>
</dbReference>
<dbReference type="GO" id="GO:0006281">
    <property type="term" value="P:DNA repair"/>
    <property type="evidence" value="ECO:0007669"/>
    <property type="project" value="UniProtKB-UniRule"/>
</dbReference>
<dbReference type="Pfam" id="PF00633">
    <property type="entry name" value="HHH"/>
    <property type="match status" value="1"/>
</dbReference>
<evidence type="ECO:0000256" key="3">
    <source>
        <dbReference type="ARBA" id="ARBA00022695"/>
    </source>
</evidence>
<evidence type="ECO:0000256" key="2">
    <source>
        <dbReference type="ARBA" id="ARBA00022679"/>
    </source>
</evidence>
<comment type="similarity">
    <text evidence="10">Belongs to the DisA family.</text>
</comment>
<dbReference type="Proteomes" id="UP000239720">
    <property type="component" value="Unassembled WGS sequence"/>
</dbReference>
<dbReference type="Gene3D" id="3.40.1700.10">
    <property type="entry name" value="DNA integrity scanning protein, DisA, N-terminal domain"/>
    <property type="match status" value="1"/>
</dbReference>
<comment type="caution">
    <text evidence="10">Lacks conserved residue(s) required for the propagation of feature annotation.</text>
</comment>
<dbReference type="GO" id="GO:0004016">
    <property type="term" value="F:adenylate cyclase activity"/>
    <property type="evidence" value="ECO:0007669"/>
    <property type="project" value="TreeGrafter"/>
</dbReference>
<keyword evidence="7 10" id="KW-0460">Magnesium</keyword>
<keyword evidence="3 10" id="KW-0548">Nucleotidyltransferase</keyword>
<dbReference type="HAMAP" id="MF_01438">
    <property type="entry name" value="DisA"/>
    <property type="match status" value="1"/>
</dbReference>
<dbReference type="InterPro" id="IPR036888">
    <property type="entry name" value="DNA_integrity_DisA_N_sf"/>
</dbReference>
<evidence type="ECO:0000256" key="9">
    <source>
        <dbReference type="ARBA" id="ARBA00023204"/>
    </source>
</evidence>
<dbReference type="EMBL" id="NEMB01000003">
    <property type="protein sequence ID" value="PQQ66365.1"/>
    <property type="molecule type" value="Genomic_DNA"/>
</dbReference>
<organism evidence="13 15">
    <name type="scientific">Acetivibrio saccincola</name>
    <dbReference type="NCBI Taxonomy" id="1677857"/>
    <lineage>
        <taxon>Bacteria</taxon>
        <taxon>Bacillati</taxon>
        <taxon>Bacillota</taxon>
        <taxon>Clostridia</taxon>
        <taxon>Eubacteriales</taxon>
        <taxon>Oscillospiraceae</taxon>
        <taxon>Acetivibrio</taxon>
    </lineage>
</organism>
<comment type="cofactor">
    <cofactor evidence="10">
        <name>Mg(2+)</name>
        <dbReference type="ChEBI" id="CHEBI:18420"/>
    </cofactor>
</comment>
<dbReference type="Gene3D" id="1.20.1260.110">
    <property type="entry name" value="DNA integrity scanning linker region"/>
    <property type="match status" value="1"/>
</dbReference>
<dbReference type="OrthoDB" id="41841at2"/>
<dbReference type="GO" id="GO:0140097">
    <property type="term" value="F:catalytic activity, acting on DNA"/>
    <property type="evidence" value="ECO:0007669"/>
    <property type="project" value="UniProtKB-ARBA"/>
</dbReference>
<dbReference type="InterPro" id="IPR018906">
    <property type="entry name" value="DNA_integrity_scan_DisA_link"/>
</dbReference>
<keyword evidence="4 10" id="KW-0547">Nucleotide-binding</keyword>
<dbReference type="PROSITE" id="PS51794">
    <property type="entry name" value="DAC"/>
    <property type="match status" value="1"/>
</dbReference>
<name>A0A2K9E3Y3_9FIRM</name>
<reference evidence="14 16" key="2">
    <citation type="journal article" date="2018" name="Syst. Appl. Microbiol.">
        <title>Characterization and high-quality draft genome sequence of Herbivorax saccincola A7, an anaerobic, alkaliphilic, thermophilic, cellulolytic, and xylanolytic bacterium.</title>
        <authorList>
            <person name="Aikawa S."/>
            <person name="Baramee S."/>
            <person name="Sermsathanaswadi J."/>
            <person name="Thianheng P."/>
            <person name="Tachaapaikoon C."/>
            <person name="Shikata A."/>
            <person name="Waeonukul R."/>
            <person name="Pason P."/>
            <person name="Ratanakhanokchai K."/>
            <person name="Kosugi A."/>
        </authorList>
    </citation>
    <scope>NUCLEOTIDE SEQUENCE [LARGE SCALE GENOMIC DNA]</scope>
    <source>
        <strain evidence="14 16">A7</strain>
    </source>
</reference>
<feature type="coiled-coil region" evidence="11">
    <location>
        <begin position="152"/>
        <end position="179"/>
    </location>
</feature>
<dbReference type="EMBL" id="CP025197">
    <property type="protein sequence ID" value="AUG58432.1"/>
    <property type="molecule type" value="Genomic_DNA"/>
</dbReference>
<dbReference type="InterPro" id="IPR023763">
    <property type="entry name" value="DNA_integrity_scanning_protein"/>
</dbReference>
<dbReference type="Pfam" id="PF02457">
    <property type="entry name" value="DAC"/>
    <property type="match status" value="1"/>
</dbReference>
<dbReference type="InterPro" id="IPR050338">
    <property type="entry name" value="DisA"/>
</dbReference>
<dbReference type="Pfam" id="PF10635">
    <property type="entry name" value="DisA-linker"/>
    <property type="match status" value="1"/>
</dbReference>
<dbReference type="KEGG" id="hsc:HVS_12795"/>
<dbReference type="InterPro" id="IPR010994">
    <property type="entry name" value="RuvA_2-like"/>
</dbReference>
<dbReference type="Gene3D" id="1.10.150.20">
    <property type="entry name" value="5' to 3' exonuclease, C-terminal subdomain"/>
    <property type="match status" value="1"/>
</dbReference>
<evidence type="ECO:0000313" key="16">
    <source>
        <dbReference type="Proteomes" id="UP000239720"/>
    </source>
</evidence>
<evidence type="ECO:0000256" key="1">
    <source>
        <dbReference type="ARBA" id="ARBA00000877"/>
    </source>
</evidence>
<gene>
    <name evidence="13" type="primary">disA2</name>
    <name evidence="10" type="synonym">disA</name>
    <name evidence="14" type="ORF">B9R14_06110</name>
    <name evidence="13" type="ORF">HVS_12795</name>
</gene>
<evidence type="ECO:0000259" key="12">
    <source>
        <dbReference type="PROSITE" id="PS51794"/>
    </source>
</evidence>
<dbReference type="GO" id="GO:0106408">
    <property type="term" value="F:diadenylate cyclase activity"/>
    <property type="evidence" value="ECO:0007669"/>
    <property type="project" value="UniProtKB-EC"/>
</dbReference>
<keyword evidence="9 10" id="KW-0234">DNA repair</keyword>
<evidence type="ECO:0000313" key="14">
    <source>
        <dbReference type="EMBL" id="PQQ66365.1"/>
    </source>
</evidence>
<dbReference type="GO" id="GO:0003677">
    <property type="term" value="F:DNA binding"/>
    <property type="evidence" value="ECO:0007669"/>
    <property type="project" value="UniProtKB-UniRule"/>
</dbReference>
<dbReference type="AlphaFoldDB" id="A0A2K9E3Y3"/>
<reference evidence="13 15" key="1">
    <citation type="submission" date="2017-12" db="EMBL/GenBank/DDBJ databases">
        <title>Complete genome sequence of Herbivorax saccincola GGR1, a novel Cellulosome-producing hydrolytic bacterium in a thermophilic biogas plant, established by Illumina and Nanopore MinION sequencing.</title>
        <authorList>
            <person name="Pechtl A."/>
            <person name="Ruckert C."/>
            <person name="Koeck D.E."/>
            <person name="Maus I."/>
            <person name="Winkler A."/>
            <person name="Kalinowski J."/>
            <person name="Puhler A."/>
            <person name="Schwarz W.W."/>
            <person name="Zverlov V.V."/>
            <person name="Schluter A."/>
            <person name="Liebl W."/>
        </authorList>
    </citation>
    <scope>NUCLEOTIDE SEQUENCE [LARGE SCALE GENOMIC DNA]</scope>
    <source>
        <strain evidence="13">GGR1</strain>
        <strain evidence="15">SR1</strain>
    </source>
</reference>
<keyword evidence="8 10" id="KW-0238">DNA-binding</keyword>
<keyword evidence="2 10" id="KW-0808">Transferase</keyword>
<evidence type="ECO:0000256" key="8">
    <source>
        <dbReference type="ARBA" id="ARBA00023125"/>
    </source>
</evidence>
<feature type="binding site" evidence="10">
    <location>
        <position position="92"/>
    </location>
    <ligand>
        <name>ATP</name>
        <dbReference type="ChEBI" id="CHEBI:30616"/>
    </ligand>
</feature>
<dbReference type="InterPro" id="IPR003390">
    <property type="entry name" value="DNA_integrity_scan_DisA_N"/>
</dbReference>
<comment type="subunit">
    <text evidence="10">Homooctamer.</text>
</comment>
<keyword evidence="15" id="KW-1185">Reference proteome</keyword>
<feature type="binding site" evidence="10">
    <location>
        <position position="74"/>
    </location>
    <ligand>
        <name>ATP</name>
        <dbReference type="ChEBI" id="CHEBI:30616"/>
    </ligand>
</feature>
<dbReference type="PANTHER" id="PTHR34185">
    <property type="entry name" value="DIADENYLATE CYCLASE"/>
    <property type="match status" value="1"/>
</dbReference>
<dbReference type="SUPFAM" id="SSF47781">
    <property type="entry name" value="RuvA domain 2-like"/>
    <property type="match status" value="1"/>
</dbReference>
<comment type="catalytic activity">
    <reaction evidence="1 10">
        <text>2 ATP = 3',3'-c-di-AMP + 2 diphosphate</text>
        <dbReference type="Rhea" id="RHEA:35655"/>
        <dbReference type="ChEBI" id="CHEBI:30616"/>
        <dbReference type="ChEBI" id="CHEBI:33019"/>
        <dbReference type="ChEBI" id="CHEBI:71500"/>
        <dbReference type="EC" id="2.7.7.85"/>
    </reaction>
</comment>
<accession>A0A2K9E3Y3</accession>
<dbReference type="SUPFAM" id="SSF143597">
    <property type="entry name" value="YojJ-like"/>
    <property type="match status" value="1"/>
</dbReference>
<dbReference type="PANTHER" id="PTHR34185:SF3">
    <property type="entry name" value="DNA INTEGRITY SCANNING PROTEIN DISA"/>
    <property type="match status" value="1"/>
</dbReference>
<evidence type="ECO:0000313" key="13">
    <source>
        <dbReference type="EMBL" id="AUG58432.1"/>
    </source>
</evidence>
<comment type="function">
    <text evidence="10">Participates in a DNA-damage check-point that is active prior to asymmetric division when DNA is damaged. DisA forms globular foci that rapidly scan along the chromosomes during sporulation, searching for lesions. When a lesion is present, DisA pauses at the lesion site. This triggers a cellular response that culminates in a temporary block in sporulation initiation.</text>
</comment>
<evidence type="ECO:0000313" key="15">
    <source>
        <dbReference type="Proteomes" id="UP000233534"/>
    </source>
</evidence>
<dbReference type="GO" id="GO:0016787">
    <property type="term" value="F:hydrolase activity"/>
    <property type="evidence" value="ECO:0007669"/>
    <property type="project" value="UniProtKB-ARBA"/>
</dbReference>
<keyword evidence="5 10" id="KW-0227">DNA damage</keyword>
<evidence type="ECO:0000256" key="11">
    <source>
        <dbReference type="SAM" id="Coils"/>
    </source>
</evidence>
<feature type="domain" description="DAC" evidence="12">
    <location>
        <begin position="7"/>
        <end position="145"/>
    </location>
</feature>
<protein>
    <recommendedName>
        <fullName evidence="10">DNA integrity scanning protein DisA</fullName>
    </recommendedName>
    <alternativeName>
        <fullName evidence="10">Cyclic di-AMP synthase</fullName>
        <shortName evidence="10">c-di-AMP synthase</shortName>
    </alternativeName>
    <alternativeName>
        <fullName evidence="10">Diadenylate cyclase</fullName>
        <ecNumber evidence="10">2.7.7.85</ecNumber>
    </alternativeName>
</protein>
<proteinExistence type="inferred from homology"/>
<dbReference type="EC" id="2.7.7.85" evidence="10"/>
<dbReference type="InterPro" id="IPR038331">
    <property type="entry name" value="DisA_sf"/>
</dbReference>
<dbReference type="RefSeq" id="WP_101302909.1">
    <property type="nucleotide sequence ID" value="NZ_CP025197.1"/>
</dbReference>
<dbReference type="NCBIfam" id="NF010009">
    <property type="entry name" value="PRK13482.1"/>
    <property type="match status" value="1"/>
</dbReference>
<dbReference type="Proteomes" id="UP000233534">
    <property type="component" value="Chromosome"/>
</dbReference>
<evidence type="ECO:0000256" key="4">
    <source>
        <dbReference type="ARBA" id="ARBA00022741"/>
    </source>
</evidence>